<dbReference type="EMBL" id="CP154795">
    <property type="protein sequence ID" value="XAN06488.1"/>
    <property type="molecule type" value="Genomic_DNA"/>
</dbReference>
<proteinExistence type="predicted"/>
<keyword evidence="2" id="KW-1185">Reference proteome</keyword>
<gene>
    <name evidence="1" type="ORF">AADG42_03910</name>
</gene>
<protein>
    <submittedName>
        <fullName evidence="1">Uncharacterized protein</fullName>
    </submittedName>
</protein>
<name>A0ABZ3FKD1_9ACTN</name>
<organism evidence="1 2">
    <name type="scientific">Ammonicoccus fulvus</name>
    <dbReference type="NCBI Taxonomy" id="3138240"/>
    <lineage>
        <taxon>Bacteria</taxon>
        <taxon>Bacillati</taxon>
        <taxon>Actinomycetota</taxon>
        <taxon>Actinomycetes</taxon>
        <taxon>Propionibacteriales</taxon>
        <taxon>Propionibacteriaceae</taxon>
        <taxon>Ammonicoccus</taxon>
    </lineage>
</organism>
<evidence type="ECO:0000313" key="1">
    <source>
        <dbReference type="EMBL" id="XAN06488.1"/>
    </source>
</evidence>
<evidence type="ECO:0000313" key="2">
    <source>
        <dbReference type="Proteomes" id="UP001442841"/>
    </source>
</evidence>
<reference evidence="1 2" key="1">
    <citation type="submission" date="2024-04" db="EMBL/GenBank/DDBJ databases">
        <title>Isolation of an actinomycete strain from pig manure.</title>
        <authorList>
            <person name="Gong T."/>
            <person name="Yu Z."/>
            <person name="An M."/>
            <person name="Wei C."/>
            <person name="Yang W."/>
            <person name="Liu L."/>
        </authorList>
    </citation>
    <scope>NUCLEOTIDE SEQUENCE [LARGE SCALE GENOMIC DNA]</scope>
    <source>
        <strain evidence="1 2">ZF39</strain>
    </source>
</reference>
<accession>A0ABZ3FKD1</accession>
<dbReference type="Proteomes" id="UP001442841">
    <property type="component" value="Chromosome"/>
</dbReference>
<sequence>MLLDEIRRDNVIAIDKRNPLTFTSFDAHVAGSREPLILLRNQVNTGIALTPCMTDGRTSIGGSVIDDDNIQPLMRLRRD</sequence>